<dbReference type="Pfam" id="PF23987">
    <property type="entry name" value="Phage_holin_10"/>
    <property type="match status" value="1"/>
</dbReference>
<comment type="caution">
    <text evidence="1">The sequence shown here is derived from an EMBL/GenBank/DDBJ whole genome shotgun (WGS) entry which is preliminary data.</text>
</comment>
<dbReference type="Proteomes" id="UP000587524">
    <property type="component" value="Unassembled WGS sequence"/>
</dbReference>
<organism evidence="1 2">
    <name type="scientific">Aminobacter ciceronei</name>
    <dbReference type="NCBI Taxonomy" id="150723"/>
    <lineage>
        <taxon>Bacteria</taxon>
        <taxon>Pseudomonadati</taxon>
        <taxon>Pseudomonadota</taxon>
        <taxon>Alphaproteobacteria</taxon>
        <taxon>Hyphomicrobiales</taxon>
        <taxon>Phyllobacteriaceae</taxon>
        <taxon>Aminobacter</taxon>
    </lineage>
</organism>
<dbReference type="RefSeq" id="WP_182574207.1">
    <property type="nucleotide sequence ID" value="NZ_JACJHY010000010.1"/>
</dbReference>
<proteinExistence type="predicted"/>
<gene>
    <name evidence="1" type="ORF">HNQ97_002571</name>
</gene>
<name>A0ABR6C6D6_9HYPH</name>
<accession>A0ABR6C6D6</accession>
<evidence type="ECO:0000313" key="2">
    <source>
        <dbReference type="Proteomes" id="UP000587524"/>
    </source>
</evidence>
<keyword evidence="2" id="KW-1185">Reference proteome</keyword>
<protein>
    <submittedName>
        <fullName evidence="1">Uncharacterized protein</fullName>
    </submittedName>
</protein>
<evidence type="ECO:0000313" key="1">
    <source>
        <dbReference type="EMBL" id="MBA9020569.1"/>
    </source>
</evidence>
<dbReference type="InterPro" id="IPR058159">
    <property type="entry name" value="Phage_holin_10"/>
</dbReference>
<dbReference type="EMBL" id="JACJHZ010000010">
    <property type="protein sequence ID" value="MBA9020569.1"/>
    <property type="molecule type" value="Genomic_DNA"/>
</dbReference>
<sequence>MTAVIVRIGLRYGAGYLVLKGMLSAEDGANFATDPDIQMLVGAGLGVVAEGWYWAARKFGWSK</sequence>
<reference evidence="1 2" key="1">
    <citation type="submission" date="2020-08" db="EMBL/GenBank/DDBJ databases">
        <title>Genomic Encyclopedia of Type Strains, Phase IV (KMG-IV): sequencing the most valuable type-strain genomes for metagenomic binning, comparative biology and taxonomic classification.</title>
        <authorList>
            <person name="Goeker M."/>
        </authorList>
    </citation>
    <scope>NUCLEOTIDE SEQUENCE [LARGE SCALE GENOMIC DNA]</scope>
    <source>
        <strain evidence="1 2">DSM 17455</strain>
    </source>
</reference>